<evidence type="ECO:0000256" key="4">
    <source>
        <dbReference type="ARBA" id="ARBA00010416"/>
    </source>
</evidence>
<dbReference type="SUPFAM" id="SSF53244">
    <property type="entry name" value="MurD-like peptide ligases, peptide-binding domain"/>
    <property type="match status" value="1"/>
</dbReference>
<comment type="function">
    <text evidence="1 17 18">Cell wall formation. Catalyzes the addition of glutamate to the nucleotide precursor UDP-N-acetylmuramoyl-L-alanine (UMA).</text>
</comment>
<dbReference type="AlphaFoldDB" id="A0A9D1MJD2"/>
<keyword evidence="17 18" id="KW-0131">Cell cycle</keyword>
<evidence type="ECO:0000256" key="7">
    <source>
        <dbReference type="ARBA" id="ARBA00022490"/>
    </source>
</evidence>
<keyword evidence="9 17" id="KW-0547">Nucleotide-binding</keyword>
<keyword evidence="10 17" id="KW-0067">ATP-binding</keyword>
<comment type="subcellular location">
    <subcellularLocation>
        <location evidence="2 17 18">Cytoplasm</location>
    </subcellularLocation>
</comment>
<dbReference type="Gene3D" id="3.40.50.720">
    <property type="entry name" value="NAD(P)-binding Rossmann-like Domain"/>
    <property type="match status" value="1"/>
</dbReference>
<name>A0A9D1MJD2_9FIRM</name>
<dbReference type="InterPro" id="IPR013221">
    <property type="entry name" value="Mur_ligase_cen"/>
</dbReference>
<comment type="caution">
    <text evidence="21">The sequence shown here is derived from an EMBL/GenBank/DDBJ whole genome shotgun (WGS) entry which is preliminary data.</text>
</comment>
<dbReference type="GO" id="GO:0008360">
    <property type="term" value="P:regulation of cell shape"/>
    <property type="evidence" value="ECO:0007669"/>
    <property type="project" value="UniProtKB-KW"/>
</dbReference>
<keyword evidence="11 17" id="KW-0133">Cell shape</keyword>
<dbReference type="Pfam" id="PF02875">
    <property type="entry name" value="Mur_ligase_C"/>
    <property type="match status" value="1"/>
</dbReference>
<dbReference type="GO" id="GO:0071555">
    <property type="term" value="P:cell wall organization"/>
    <property type="evidence" value="ECO:0007669"/>
    <property type="project" value="UniProtKB-KW"/>
</dbReference>
<evidence type="ECO:0000256" key="14">
    <source>
        <dbReference type="ARBA" id="ARBA00030398"/>
    </source>
</evidence>
<dbReference type="SUPFAM" id="SSF51984">
    <property type="entry name" value="MurCD N-terminal domain"/>
    <property type="match status" value="1"/>
</dbReference>
<dbReference type="NCBIfam" id="TIGR01087">
    <property type="entry name" value="murD"/>
    <property type="match status" value="1"/>
</dbReference>
<dbReference type="GO" id="GO:0051301">
    <property type="term" value="P:cell division"/>
    <property type="evidence" value="ECO:0007669"/>
    <property type="project" value="UniProtKB-KW"/>
</dbReference>
<feature type="binding site" evidence="17">
    <location>
        <begin position="115"/>
        <end position="121"/>
    </location>
    <ligand>
        <name>ATP</name>
        <dbReference type="ChEBI" id="CHEBI:30616"/>
    </ligand>
</feature>
<evidence type="ECO:0000256" key="8">
    <source>
        <dbReference type="ARBA" id="ARBA00022598"/>
    </source>
</evidence>
<dbReference type="HAMAP" id="MF_00639">
    <property type="entry name" value="MurD"/>
    <property type="match status" value="1"/>
</dbReference>
<reference evidence="21" key="1">
    <citation type="submission" date="2020-10" db="EMBL/GenBank/DDBJ databases">
        <authorList>
            <person name="Gilroy R."/>
        </authorList>
    </citation>
    <scope>NUCLEOTIDE SEQUENCE</scope>
    <source>
        <strain evidence="21">CHK195-12923</strain>
    </source>
</reference>
<dbReference type="InterPro" id="IPR004101">
    <property type="entry name" value="Mur_ligase_C"/>
</dbReference>
<keyword evidence="8 17" id="KW-0436">Ligase</keyword>
<evidence type="ECO:0000313" key="21">
    <source>
        <dbReference type="EMBL" id="HIU61182.1"/>
    </source>
</evidence>
<evidence type="ECO:0000256" key="12">
    <source>
        <dbReference type="ARBA" id="ARBA00022984"/>
    </source>
</evidence>
<dbReference type="Pfam" id="PF08245">
    <property type="entry name" value="Mur_ligase_M"/>
    <property type="match status" value="1"/>
</dbReference>
<organism evidence="21 22">
    <name type="scientific">Candidatus Coproplasma excrementigallinarum</name>
    <dbReference type="NCBI Taxonomy" id="2840747"/>
    <lineage>
        <taxon>Bacteria</taxon>
        <taxon>Bacillati</taxon>
        <taxon>Bacillota</taxon>
        <taxon>Clostridia</taxon>
        <taxon>Eubacteriales</taxon>
        <taxon>Candidatus Coproplasma</taxon>
    </lineage>
</organism>
<feature type="domain" description="Mur ligase C-terminal" evidence="19">
    <location>
        <begin position="308"/>
        <end position="422"/>
    </location>
</feature>
<evidence type="ECO:0000259" key="19">
    <source>
        <dbReference type="Pfam" id="PF02875"/>
    </source>
</evidence>
<dbReference type="InterPro" id="IPR036565">
    <property type="entry name" value="Mur-like_cat_sf"/>
</dbReference>
<evidence type="ECO:0000256" key="2">
    <source>
        <dbReference type="ARBA" id="ARBA00004496"/>
    </source>
</evidence>
<evidence type="ECO:0000313" key="22">
    <source>
        <dbReference type="Proteomes" id="UP000824110"/>
    </source>
</evidence>
<dbReference type="Gene3D" id="3.90.190.20">
    <property type="entry name" value="Mur ligase, C-terminal domain"/>
    <property type="match status" value="1"/>
</dbReference>
<dbReference type="PANTHER" id="PTHR43692">
    <property type="entry name" value="UDP-N-ACETYLMURAMOYLALANINE--D-GLUTAMATE LIGASE"/>
    <property type="match status" value="1"/>
</dbReference>
<protein>
    <recommendedName>
        <fullName evidence="6 17">UDP-N-acetylmuramoylalanine--D-glutamate ligase</fullName>
        <ecNumber evidence="5 17">6.3.2.9</ecNumber>
    </recommendedName>
    <alternativeName>
        <fullName evidence="15 17">D-glutamic acid-adding enzyme</fullName>
    </alternativeName>
    <alternativeName>
        <fullName evidence="14 17">UDP-N-acetylmuramoyl-L-alanyl-D-glutamate synthetase</fullName>
    </alternativeName>
</protein>
<accession>A0A9D1MJD2</accession>
<dbReference type="EMBL" id="DVNE01000009">
    <property type="protein sequence ID" value="HIU61182.1"/>
    <property type="molecule type" value="Genomic_DNA"/>
</dbReference>
<comment type="similarity">
    <text evidence="4 17">Belongs to the MurCDEF family.</text>
</comment>
<keyword evidence="17 18" id="KW-0132">Cell division</keyword>
<dbReference type="SUPFAM" id="SSF53623">
    <property type="entry name" value="MurD-like peptide ligases, catalytic domain"/>
    <property type="match status" value="1"/>
</dbReference>
<evidence type="ECO:0000256" key="11">
    <source>
        <dbReference type="ARBA" id="ARBA00022960"/>
    </source>
</evidence>
<dbReference type="InterPro" id="IPR005762">
    <property type="entry name" value="MurD"/>
</dbReference>
<dbReference type="EC" id="6.3.2.9" evidence="5 17"/>
<dbReference type="Gene3D" id="3.40.1190.10">
    <property type="entry name" value="Mur-like, catalytic domain"/>
    <property type="match status" value="1"/>
</dbReference>
<comment type="pathway">
    <text evidence="3 17 18">Cell wall biogenesis; peptidoglycan biosynthesis.</text>
</comment>
<evidence type="ECO:0000256" key="6">
    <source>
        <dbReference type="ARBA" id="ARBA00015655"/>
    </source>
</evidence>
<evidence type="ECO:0000256" key="13">
    <source>
        <dbReference type="ARBA" id="ARBA00023316"/>
    </source>
</evidence>
<evidence type="ECO:0000256" key="16">
    <source>
        <dbReference type="ARBA" id="ARBA00047632"/>
    </source>
</evidence>
<dbReference type="GO" id="GO:0005524">
    <property type="term" value="F:ATP binding"/>
    <property type="evidence" value="ECO:0007669"/>
    <property type="project" value="UniProtKB-UniRule"/>
</dbReference>
<feature type="domain" description="Mur ligase central" evidence="20">
    <location>
        <begin position="113"/>
        <end position="286"/>
    </location>
</feature>
<evidence type="ECO:0000256" key="1">
    <source>
        <dbReference type="ARBA" id="ARBA00002734"/>
    </source>
</evidence>
<dbReference type="Pfam" id="PF21799">
    <property type="entry name" value="MurD-like_N"/>
    <property type="match status" value="1"/>
</dbReference>
<evidence type="ECO:0000256" key="3">
    <source>
        <dbReference type="ARBA" id="ARBA00004752"/>
    </source>
</evidence>
<gene>
    <name evidence="17 21" type="primary">murD</name>
    <name evidence="21" type="ORF">IAB69_00840</name>
</gene>
<evidence type="ECO:0000256" key="5">
    <source>
        <dbReference type="ARBA" id="ARBA00012212"/>
    </source>
</evidence>
<evidence type="ECO:0000259" key="20">
    <source>
        <dbReference type="Pfam" id="PF08245"/>
    </source>
</evidence>
<keyword evidence="13 17" id="KW-0961">Cell wall biogenesis/degradation</keyword>
<proteinExistence type="inferred from homology"/>
<evidence type="ECO:0000256" key="17">
    <source>
        <dbReference type="HAMAP-Rule" id="MF_00639"/>
    </source>
</evidence>
<dbReference type="InterPro" id="IPR036615">
    <property type="entry name" value="Mur_ligase_C_dom_sf"/>
</dbReference>
<sequence length="450" mass="49468">MYFKNQKFLVAGMSKSGESSARFLLRRGADVWVYDDVDSEKITAVCEGLEKLGAHRVEADGLERAVNACDVLVLSPGIPIDNSLPVSFRRQGKCIIGEEELGALYLRATAIAVTGTNGKTTTVSMIDEILKRAGKNSVQCGNVGNPLVSEVENLTFDDFAVIEISSFQLETLSSLRPHAAVITNITEDHLNRHYNMENYIFLKSKILRNLRGSEYAVLNYDDPIVRAFAEKTRSRVIFFSMTPRSDGVWFENGAVYCEGERIFSASDMKTEGTHNIYNALAAIAAAHTLGIDLSVAAEAVCSFKGVRHRIETVLERDGKTYIDDSKGTNSDATIKAVESMRRETVLMLGGKDKGYDYFPLFKKLCDSKVVHAVLYGENRFKLLAAAEQAGFSNISLCNDFALAVKIADHVAHSGQNVLLSPASSSFDEFSGYEERGDTFLKLLRDGNEGA</sequence>
<dbReference type="GO" id="GO:0008764">
    <property type="term" value="F:UDP-N-acetylmuramoylalanine-D-glutamate ligase activity"/>
    <property type="evidence" value="ECO:0007669"/>
    <property type="project" value="UniProtKB-UniRule"/>
</dbReference>
<dbReference type="PANTHER" id="PTHR43692:SF1">
    <property type="entry name" value="UDP-N-ACETYLMURAMOYLALANINE--D-GLUTAMATE LIGASE"/>
    <property type="match status" value="1"/>
</dbReference>
<evidence type="ECO:0000256" key="18">
    <source>
        <dbReference type="RuleBase" id="RU003664"/>
    </source>
</evidence>
<keyword evidence="7 17" id="KW-0963">Cytoplasm</keyword>
<comment type="catalytic activity">
    <reaction evidence="16 17 18">
        <text>UDP-N-acetyl-alpha-D-muramoyl-L-alanine + D-glutamate + ATP = UDP-N-acetyl-alpha-D-muramoyl-L-alanyl-D-glutamate + ADP + phosphate + H(+)</text>
        <dbReference type="Rhea" id="RHEA:16429"/>
        <dbReference type="ChEBI" id="CHEBI:15378"/>
        <dbReference type="ChEBI" id="CHEBI:29986"/>
        <dbReference type="ChEBI" id="CHEBI:30616"/>
        <dbReference type="ChEBI" id="CHEBI:43474"/>
        <dbReference type="ChEBI" id="CHEBI:83898"/>
        <dbReference type="ChEBI" id="CHEBI:83900"/>
        <dbReference type="ChEBI" id="CHEBI:456216"/>
        <dbReference type="EC" id="6.3.2.9"/>
    </reaction>
</comment>
<dbReference type="Proteomes" id="UP000824110">
    <property type="component" value="Unassembled WGS sequence"/>
</dbReference>
<evidence type="ECO:0000256" key="9">
    <source>
        <dbReference type="ARBA" id="ARBA00022741"/>
    </source>
</evidence>
<dbReference type="GO" id="GO:0009252">
    <property type="term" value="P:peptidoglycan biosynthetic process"/>
    <property type="evidence" value="ECO:0007669"/>
    <property type="project" value="UniProtKB-UniRule"/>
</dbReference>
<keyword evidence="12 17" id="KW-0573">Peptidoglycan synthesis</keyword>
<reference evidence="21" key="2">
    <citation type="journal article" date="2021" name="PeerJ">
        <title>Extensive microbial diversity within the chicken gut microbiome revealed by metagenomics and culture.</title>
        <authorList>
            <person name="Gilroy R."/>
            <person name="Ravi A."/>
            <person name="Getino M."/>
            <person name="Pursley I."/>
            <person name="Horton D.L."/>
            <person name="Alikhan N.F."/>
            <person name="Baker D."/>
            <person name="Gharbi K."/>
            <person name="Hall N."/>
            <person name="Watson M."/>
            <person name="Adriaenssens E.M."/>
            <person name="Foster-Nyarko E."/>
            <person name="Jarju S."/>
            <person name="Secka A."/>
            <person name="Antonio M."/>
            <person name="Oren A."/>
            <person name="Chaudhuri R.R."/>
            <person name="La Ragione R."/>
            <person name="Hildebrand F."/>
            <person name="Pallen M.J."/>
        </authorList>
    </citation>
    <scope>NUCLEOTIDE SEQUENCE</scope>
    <source>
        <strain evidence="21">CHK195-12923</strain>
    </source>
</reference>
<evidence type="ECO:0000256" key="10">
    <source>
        <dbReference type="ARBA" id="ARBA00022840"/>
    </source>
</evidence>
<evidence type="ECO:0000256" key="15">
    <source>
        <dbReference type="ARBA" id="ARBA00032324"/>
    </source>
</evidence>
<dbReference type="GO" id="GO:0005737">
    <property type="term" value="C:cytoplasm"/>
    <property type="evidence" value="ECO:0007669"/>
    <property type="project" value="UniProtKB-SubCell"/>
</dbReference>